<accession>A0AAV7KB37</accession>
<proteinExistence type="predicted"/>
<evidence type="ECO:0000313" key="2">
    <source>
        <dbReference type="Proteomes" id="UP001165289"/>
    </source>
</evidence>
<organism evidence="1 2">
    <name type="scientific">Oopsacas minuta</name>
    <dbReference type="NCBI Taxonomy" id="111878"/>
    <lineage>
        <taxon>Eukaryota</taxon>
        <taxon>Metazoa</taxon>
        <taxon>Porifera</taxon>
        <taxon>Hexactinellida</taxon>
        <taxon>Hexasterophora</taxon>
        <taxon>Lyssacinosida</taxon>
        <taxon>Leucopsacidae</taxon>
        <taxon>Oopsacas</taxon>
    </lineage>
</organism>
<dbReference type="EMBL" id="JAKMXF010000111">
    <property type="protein sequence ID" value="KAI6657834.1"/>
    <property type="molecule type" value="Genomic_DNA"/>
</dbReference>
<name>A0AAV7KB37_9METZ</name>
<evidence type="ECO:0000313" key="1">
    <source>
        <dbReference type="EMBL" id="KAI6657834.1"/>
    </source>
</evidence>
<gene>
    <name evidence="1" type="ORF">LOD99_576</name>
</gene>
<protein>
    <submittedName>
        <fullName evidence="1">Uncharacterized protein</fullName>
    </submittedName>
</protein>
<dbReference type="Proteomes" id="UP001165289">
    <property type="component" value="Unassembled WGS sequence"/>
</dbReference>
<comment type="caution">
    <text evidence="1">The sequence shown here is derived from an EMBL/GenBank/DDBJ whole genome shotgun (WGS) entry which is preliminary data.</text>
</comment>
<reference evidence="1 2" key="1">
    <citation type="journal article" date="2023" name="BMC Biol.">
        <title>The compact genome of the sponge Oopsacas minuta (Hexactinellida) is lacking key metazoan core genes.</title>
        <authorList>
            <person name="Santini S."/>
            <person name="Schenkelaars Q."/>
            <person name="Jourda C."/>
            <person name="Duchesne M."/>
            <person name="Belahbib H."/>
            <person name="Rocher C."/>
            <person name="Selva M."/>
            <person name="Riesgo A."/>
            <person name="Vervoort M."/>
            <person name="Leys S.P."/>
            <person name="Kodjabachian L."/>
            <person name="Le Bivic A."/>
            <person name="Borchiellini C."/>
            <person name="Claverie J.M."/>
            <person name="Renard E."/>
        </authorList>
    </citation>
    <scope>NUCLEOTIDE SEQUENCE [LARGE SCALE GENOMIC DNA]</scope>
    <source>
        <strain evidence="1">SPO-2</strain>
    </source>
</reference>
<sequence>MAIQENVLYSELSNLPSIQERELSNLERDFFGQISVPQLMSNYSKLNDNNPSHGSAHFQPPVVTLCLEDNFPTSSDLKRPLNSDLSTYSTLERTSLGSHYEVRDPLHQDEEEKYTELNQLTRIQQIHGNYESLISTEDRNNACRILKVSPHYPPTSYSHPEVIYRALHR</sequence>
<keyword evidence="2" id="KW-1185">Reference proteome</keyword>
<dbReference type="AlphaFoldDB" id="A0AAV7KB37"/>